<evidence type="ECO:0000313" key="2">
    <source>
        <dbReference type="Proteomes" id="UP001529510"/>
    </source>
</evidence>
<name>A0ABD0RUZ8_CIRMR</name>
<comment type="caution">
    <text evidence="1">The sequence shown here is derived from an EMBL/GenBank/DDBJ whole genome shotgun (WGS) entry which is preliminary data.</text>
</comment>
<dbReference type="Proteomes" id="UP001529510">
    <property type="component" value="Unassembled WGS sequence"/>
</dbReference>
<keyword evidence="2" id="KW-1185">Reference proteome</keyword>
<gene>
    <name evidence="1" type="ORF">M9458_000397</name>
</gene>
<feature type="non-terminal residue" evidence="1">
    <location>
        <position position="94"/>
    </location>
</feature>
<accession>A0ABD0RUZ8</accession>
<feature type="non-terminal residue" evidence="1">
    <location>
        <position position="1"/>
    </location>
</feature>
<evidence type="ECO:0000313" key="1">
    <source>
        <dbReference type="EMBL" id="KAL0202379.1"/>
    </source>
</evidence>
<proteinExistence type="predicted"/>
<dbReference type="AlphaFoldDB" id="A0ABD0RUZ8"/>
<sequence>PAYGCVLHNETHICSGSQYRMYCNTTMHHFYYQRDQNQHQYQCISNDCICVGNKDTCACYSNTSNNITVPTAVRPFHDCVRYNNLYICTGTQNH</sequence>
<protein>
    <submittedName>
        <fullName evidence="1">Uncharacterized protein</fullName>
    </submittedName>
</protein>
<organism evidence="1 2">
    <name type="scientific">Cirrhinus mrigala</name>
    <name type="common">Mrigala</name>
    <dbReference type="NCBI Taxonomy" id="683832"/>
    <lineage>
        <taxon>Eukaryota</taxon>
        <taxon>Metazoa</taxon>
        <taxon>Chordata</taxon>
        <taxon>Craniata</taxon>
        <taxon>Vertebrata</taxon>
        <taxon>Euteleostomi</taxon>
        <taxon>Actinopterygii</taxon>
        <taxon>Neopterygii</taxon>
        <taxon>Teleostei</taxon>
        <taxon>Ostariophysi</taxon>
        <taxon>Cypriniformes</taxon>
        <taxon>Cyprinidae</taxon>
        <taxon>Labeoninae</taxon>
        <taxon>Labeonini</taxon>
        <taxon>Cirrhinus</taxon>
    </lineage>
</organism>
<dbReference type="EMBL" id="JAMKFB020000001">
    <property type="protein sequence ID" value="KAL0202379.1"/>
    <property type="molecule type" value="Genomic_DNA"/>
</dbReference>
<reference evidence="1 2" key="1">
    <citation type="submission" date="2024-05" db="EMBL/GenBank/DDBJ databases">
        <title>Genome sequencing and assembly of Indian major carp, Cirrhinus mrigala (Hamilton, 1822).</title>
        <authorList>
            <person name="Mohindra V."/>
            <person name="Chowdhury L.M."/>
            <person name="Lal K."/>
            <person name="Jena J.K."/>
        </authorList>
    </citation>
    <scope>NUCLEOTIDE SEQUENCE [LARGE SCALE GENOMIC DNA]</scope>
    <source>
        <strain evidence="1">CM1030</strain>
        <tissue evidence="1">Blood</tissue>
    </source>
</reference>